<dbReference type="AlphaFoldDB" id="A0A5Y9DK43"/>
<proteinExistence type="predicted"/>
<sequence length="144" mass="17098">MIYSVGMTTMESYDEKEQEYFSIMPEIRRVVNPLFDKYDIYEYTVDRKKRSDLAFPLKPKRFLNIFKSEPMRENPGVMEYNKFIIVTTGVEIKTLLSGVSDLNRRENIEYFLAQNTIMTYKILEGEVINFYAKDLKFLVDELAL</sequence>
<accession>A0A5Y9DK43</accession>
<gene>
    <name evidence="1" type="ORF">FZ622_06835</name>
</gene>
<reference evidence="1" key="1">
    <citation type="submission" date="2019-08" db="EMBL/GenBank/DDBJ databases">
        <authorList>
            <consortium name="GenomeTrakr network: Whole genome sequencing for foodborne pathogen traceback"/>
        </authorList>
    </citation>
    <scope>NUCLEOTIDE SEQUENCE</scope>
    <source>
        <strain evidence="1">AG19-0288</strain>
    </source>
</reference>
<evidence type="ECO:0000313" key="1">
    <source>
        <dbReference type="EMBL" id="ECQ6722630.1"/>
    </source>
</evidence>
<comment type="caution">
    <text evidence="1">The sequence shown here is derived from an EMBL/GenBank/DDBJ whole genome shotgun (WGS) entry which is preliminary data.</text>
</comment>
<organism evidence="1">
    <name type="scientific">Listeria monocytogenes</name>
    <dbReference type="NCBI Taxonomy" id="1639"/>
    <lineage>
        <taxon>Bacteria</taxon>
        <taxon>Bacillati</taxon>
        <taxon>Bacillota</taxon>
        <taxon>Bacilli</taxon>
        <taxon>Bacillales</taxon>
        <taxon>Listeriaceae</taxon>
        <taxon>Listeria</taxon>
    </lineage>
</organism>
<dbReference type="EMBL" id="AAKCDQ010000001">
    <property type="protein sequence ID" value="ECQ6722630.1"/>
    <property type="molecule type" value="Genomic_DNA"/>
</dbReference>
<protein>
    <submittedName>
        <fullName evidence="1">Uncharacterized protein</fullName>
    </submittedName>
</protein>
<name>A0A5Y9DK43_LISMN</name>